<dbReference type="AlphaFoldDB" id="A0A8H6K6S2"/>
<feature type="region of interest" description="Disordered" evidence="1">
    <location>
        <begin position="1"/>
        <end position="20"/>
    </location>
</feature>
<dbReference type="Proteomes" id="UP000654918">
    <property type="component" value="Unassembled WGS sequence"/>
</dbReference>
<protein>
    <submittedName>
        <fullName evidence="2">Uncharacterized protein</fullName>
    </submittedName>
</protein>
<gene>
    <name evidence="2" type="ORF">CPLU01_10238</name>
</gene>
<reference evidence="2" key="1">
    <citation type="journal article" date="2020" name="Phytopathology">
        <title>Genome Sequence Resources of Colletotrichum truncatum, C. plurivorum, C. musicola, and C. sojae: Four Species Pathogenic to Soybean (Glycine max).</title>
        <authorList>
            <person name="Rogerio F."/>
            <person name="Boufleur T.R."/>
            <person name="Ciampi-Guillardi M."/>
            <person name="Sukno S.A."/>
            <person name="Thon M.R."/>
            <person name="Massola Junior N.S."/>
            <person name="Baroncelli R."/>
        </authorList>
    </citation>
    <scope>NUCLEOTIDE SEQUENCE</scope>
    <source>
        <strain evidence="2">LFN00145</strain>
    </source>
</reference>
<keyword evidence="3" id="KW-1185">Reference proteome</keyword>
<proteinExistence type="predicted"/>
<accession>A0A8H6K6S2</accession>
<evidence type="ECO:0000256" key="1">
    <source>
        <dbReference type="SAM" id="MobiDB-lite"/>
    </source>
</evidence>
<name>A0A8H6K6S2_9PEZI</name>
<sequence length="267" mass="28942">MPSAARKSRPDDDPRSTSSRYLRRRRLLACPLNCRPLGHLISPTPQEASPHPPTHCCVLPACHVHYTTPEFAPTLEGASVVRGSYIGPWYRAQKLAMIHADVRQLPACVAPSSSNPVTTAIVRPLALRKPAACRATISIQAHRHFHQGATAIWPQQQAANSHGSQSVLRGESTKVLDGWQSPNERHLLATLTATLQPSMRLSHVSGPCAGQANRPLVASDWRTRNAQTRSMPTLHHGDAPVQHTVALVKKDARTSGPLLDSCAGLPC</sequence>
<evidence type="ECO:0000313" key="3">
    <source>
        <dbReference type="Proteomes" id="UP000654918"/>
    </source>
</evidence>
<organism evidence="2 3">
    <name type="scientific">Colletotrichum plurivorum</name>
    <dbReference type="NCBI Taxonomy" id="2175906"/>
    <lineage>
        <taxon>Eukaryota</taxon>
        <taxon>Fungi</taxon>
        <taxon>Dikarya</taxon>
        <taxon>Ascomycota</taxon>
        <taxon>Pezizomycotina</taxon>
        <taxon>Sordariomycetes</taxon>
        <taxon>Hypocreomycetidae</taxon>
        <taxon>Glomerellales</taxon>
        <taxon>Glomerellaceae</taxon>
        <taxon>Colletotrichum</taxon>
        <taxon>Colletotrichum orchidearum species complex</taxon>
    </lineage>
</organism>
<evidence type="ECO:0000313" key="2">
    <source>
        <dbReference type="EMBL" id="KAF6825525.1"/>
    </source>
</evidence>
<comment type="caution">
    <text evidence="2">The sequence shown here is derived from an EMBL/GenBank/DDBJ whole genome shotgun (WGS) entry which is preliminary data.</text>
</comment>
<dbReference type="EMBL" id="WIGO01000172">
    <property type="protein sequence ID" value="KAF6825525.1"/>
    <property type="molecule type" value="Genomic_DNA"/>
</dbReference>